<feature type="compositionally biased region" description="Basic and acidic residues" evidence="2">
    <location>
        <begin position="1"/>
        <end position="11"/>
    </location>
</feature>
<evidence type="ECO:0000256" key="2">
    <source>
        <dbReference type="SAM" id="MobiDB-lite"/>
    </source>
</evidence>
<feature type="domain" description="Integrase catalytic" evidence="3">
    <location>
        <begin position="262"/>
        <end position="415"/>
    </location>
</feature>
<dbReference type="PANTHER" id="PTHR42648">
    <property type="entry name" value="TRANSPOSASE, PUTATIVE-RELATED"/>
    <property type="match status" value="1"/>
</dbReference>
<keyword evidence="5" id="KW-1185">Reference proteome</keyword>
<dbReference type="GO" id="GO:0003676">
    <property type="term" value="F:nucleic acid binding"/>
    <property type="evidence" value="ECO:0007669"/>
    <property type="project" value="InterPro"/>
</dbReference>
<dbReference type="InterPro" id="IPR036397">
    <property type="entry name" value="RNaseH_sf"/>
</dbReference>
<organism evidence="4 5">
    <name type="scientific">Acer saccharum</name>
    <name type="common">Sugar maple</name>
    <dbReference type="NCBI Taxonomy" id="4024"/>
    <lineage>
        <taxon>Eukaryota</taxon>
        <taxon>Viridiplantae</taxon>
        <taxon>Streptophyta</taxon>
        <taxon>Embryophyta</taxon>
        <taxon>Tracheophyta</taxon>
        <taxon>Spermatophyta</taxon>
        <taxon>Magnoliopsida</taxon>
        <taxon>eudicotyledons</taxon>
        <taxon>Gunneridae</taxon>
        <taxon>Pentapetalae</taxon>
        <taxon>rosids</taxon>
        <taxon>malvids</taxon>
        <taxon>Sapindales</taxon>
        <taxon>Sapindaceae</taxon>
        <taxon>Hippocastanoideae</taxon>
        <taxon>Acereae</taxon>
        <taxon>Acer</taxon>
    </lineage>
</organism>
<feature type="compositionally biased region" description="Basic residues" evidence="2">
    <location>
        <begin position="23"/>
        <end position="47"/>
    </location>
</feature>
<reference evidence="4" key="2">
    <citation type="submission" date="2023-06" db="EMBL/GenBank/DDBJ databases">
        <authorList>
            <person name="Swenson N.G."/>
            <person name="Wegrzyn J.L."/>
            <person name="Mcevoy S.L."/>
        </authorList>
    </citation>
    <scope>NUCLEOTIDE SEQUENCE</scope>
    <source>
        <strain evidence="4">NS2018</strain>
        <tissue evidence="4">Leaf</tissue>
    </source>
</reference>
<dbReference type="Pfam" id="PF13976">
    <property type="entry name" value="gag_pre-integrs"/>
    <property type="match status" value="1"/>
</dbReference>
<comment type="caution">
    <text evidence="4">The sequence shown here is derived from an EMBL/GenBank/DDBJ whole genome shotgun (WGS) entry which is preliminary data.</text>
</comment>
<evidence type="ECO:0000259" key="3">
    <source>
        <dbReference type="PROSITE" id="PS50994"/>
    </source>
</evidence>
<name>A0AA39W905_ACESA</name>
<dbReference type="InterPro" id="IPR054722">
    <property type="entry name" value="PolX-like_BBD"/>
</dbReference>
<dbReference type="PANTHER" id="PTHR42648:SF27">
    <property type="entry name" value="RNA-DIRECTED DNA POLYMERASE"/>
    <property type="match status" value="1"/>
</dbReference>
<feature type="region of interest" description="Disordered" evidence="2">
    <location>
        <begin position="1"/>
        <end position="47"/>
    </location>
</feature>
<dbReference type="InterPro" id="IPR012337">
    <property type="entry name" value="RNaseH-like_sf"/>
</dbReference>
<evidence type="ECO:0000313" key="5">
    <source>
        <dbReference type="Proteomes" id="UP001168877"/>
    </source>
</evidence>
<dbReference type="Gene3D" id="3.30.420.10">
    <property type="entry name" value="Ribonuclease H-like superfamily/Ribonuclease H"/>
    <property type="match status" value="1"/>
</dbReference>
<dbReference type="GO" id="GO:0006508">
    <property type="term" value="P:proteolysis"/>
    <property type="evidence" value="ECO:0007669"/>
    <property type="project" value="UniProtKB-KW"/>
</dbReference>
<dbReference type="GO" id="GO:0015074">
    <property type="term" value="P:DNA integration"/>
    <property type="evidence" value="ECO:0007669"/>
    <property type="project" value="InterPro"/>
</dbReference>
<evidence type="ECO:0000313" key="4">
    <source>
        <dbReference type="EMBL" id="KAK0608382.1"/>
    </source>
</evidence>
<dbReference type="Pfam" id="PF22936">
    <property type="entry name" value="Pol_BBD"/>
    <property type="match status" value="1"/>
</dbReference>
<dbReference type="SUPFAM" id="SSF53098">
    <property type="entry name" value="Ribonuclease H-like"/>
    <property type="match status" value="1"/>
</dbReference>
<reference evidence="4" key="1">
    <citation type="journal article" date="2022" name="Plant J.">
        <title>Strategies of tolerance reflected in two North American maple genomes.</title>
        <authorList>
            <person name="McEvoy S.L."/>
            <person name="Sezen U.U."/>
            <person name="Trouern-Trend A."/>
            <person name="McMahon S.M."/>
            <person name="Schaberg P.G."/>
            <person name="Yang J."/>
            <person name="Wegrzyn J.L."/>
            <person name="Swenson N.G."/>
        </authorList>
    </citation>
    <scope>NUCLEOTIDE SEQUENCE</scope>
    <source>
        <strain evidence="4">NS2018</strain>
    </source>
</reference>
<accession>A0AA39W905</accession>
<sequence>MTKDNKDKIDEATVAEPSSSGSKNRKRSGGKAKGKPKHKKAQSKKKKAKSKCDLLVLESCLMEDDSLPWIVDSGATNHVGSSLQWTDSWTQLEEGAFSMRVGSGDVVSARALGLIRLHFSNNNFILLDNVFFIPGFTRNLIFVFKLLEQLYSVTFDNKSVIIAKNGLNICSGINENNLYVLRPLMHTTLLKVEKPKTKRHKISPENETYLWHLRLGHINLDRINKLVKSGSLNELKVGTLLVCESCLEGKMTKRPFTGKGLRAKEPLELIHSDICGPMNVKARGGYEYYVTFIDDYSRYGYVYLMQRKSETFEKFKEFRAEVENQLGKTIKSLRSDRGGEYLDQEFEDFMVEYGIVSQLTAPGTPQQNGVAERGNRTLMEMVRSMISFSSLPNSFGDMRYKQRHTFECSAIQICS</sequence>
<dbReference type="EMBL" id="JAUESC010000001">
    <property type="protein sequence ID" value="KAK0608382.1"/>
    <property type="molecule type" value="Genomic_DNA"/>
</dbReference>
<dbReference type="InterPro" id="IPR001584">
    <property type="entry name" value="Integrase_cat-core"/>
</dbReference>
<protein>
    <recommendedName>
        <fullName evidence="3">Integrase catalytic domain-containing protein</fullName>
    </recommendedName>
</protein>
<dbReference type="InterPro" id="IPR025724">
    <property type="entry name" value="GAG-pre-integrase_dom"/>
</dbReference>
<keyword evidence="1" id="KW-0645">Protease</keyword>
<keyword evidence="1" id="KW-0378">Hydrolase</keyword>
<dbReference type="GO" id="GO:0008233">
    <property type="term" value="F:peptidase activity"/>
    <property type="evidence" value="ECO:0007669"/>
    <property type="project" value="UniProtKB-KW"/>
</dbReference>
<dbReference type="Proteomes" id="UP001168877">
    <property type="component" value="Unassembled WGS sequence"/>
</dbReference>
<gene>
    <name evidence="4" type="ORF">LWI29_029936</name>
</gene>
<dbReference type="AlphaFoldDB" id="A0AA39W905"/>
<dbReference type="Pfam" id="PF00665">
    <property type="entry name" value="rve"/>
    <property type="match status" value="1"/>
</dbReference>
<proteinExistence type="predicted"/>
<dbReference type="InterPro" id="IPR039537">
    <property type="entry name" value="Retrotran_Ty1/copia-like"/>
</dbReference>
<evidence type="ECO:0000256" key="1">
    <source>
        <dbReference type="ARBA" id="ARBA00022670"/>
    </source>
</evidence>
<dbReference type="PROSITE" id="PS50994">
    <property type="entry name" value="INTEGRASE"/>
    <property type="match status" value="1"/>
</dbReference>